<accession>A0A8H3WID9</accession>
<dbReference type="EMBL" id="WOWK01000016">
    <property type="protein sequence ID" value="KAF0328603.1"/>
    <property type="molecule type" value="Genomic_DNA"/>
</dbReference>
<reference evidence="6 7" key="1">
    <citation type="submission" date="2019-12" db="EMBL/GenBank/DDBJ databases">
        <title>A genome sequence resource for the geographically widespread anthracnose pathogen Colletotrichum asianum.</title>
        <authorList>
            <person name="Meng Y."/>
        </authorList>
    </citation>
    <scope>NUCLEOTIDE SEQUENCE [LARGE SCALE GENOMIC DNA]</scope>
    <source>
        <strain evidence="6 7">ICMP 18580</strain>
    </source>
</reference>
<evidence type="ECO:0000313" key="7">
    <source>
        <dbReference type="Proteomes" id="UP000434172"/>
    </source>
</evidence>
<dbReference type="InterPro" id="IPR007568">
    <property type="entry name" value="RTA1"/>
</dbReference>
<dbReference type="OrthoDB" id="3358017at2759"/>
<comment type="subcellular location">
    <subcellularLocation>
        <location evidence="1">Membrane</location>
        <topology evidence="1">Multi-pass membrane protein</topology>
    </subcellularLocation>
</comment>
<keyword evidence="2 5" id="KW-0812">Transmembrane</keyword>
<dbReference type="GO" id="GO:0016020">
    <property type="term" value="C:membrane"/>
    <property type="evidence" value="ECO:0007669"/>
    <property type="project" value="UniProtKB-SubCell"/>
</dbReference>
<evidence type="ECO:0000256" key="2">
    <source>
        <dbReference type="ARBA" id="ARBA00022692"/>
    </source>
</evidence>
<feature type="transmembrane region" description="Helical" evidence="5">
    <location>
        <begin position="244"/>
        <end position="264"/>
    </location>
</feature>
<dbReference type="Proteomes" id="UP000434172">
    <property type="component" value="Unassembled WGS sequence"/>
</dbReference>
<feature type="transmembrane region" description="Helical" evidence="5">
    <location>
        <begin position="49"/>
        <end position="66"/>
    </location>
</feature>
<keyword evidence="4 5" id="KW-0472">Membrane</keyword>
<evidence type="ECO:0000256" key="3">
    <source>
        <dbReference type="ARBA" id="ARBA00022989"/>
    </source>
</evidence>
<dbReference type="Pfam" id="PF04479">
    <property type="entry name" value="RTA1"/>
    <property type="match status" value="1"/>
</dbReference>
<keyword evidence="3 5" id="KW-1133">Transmembrane helix</keyword>
<gene>
    <name evidence="6" type="ORF">GQ607_004015</name>
</gene>
<dbReference type="AlphaFoldDB" id="A0A8H3WID9"/>
<dbReference type="PANTHER" id="PTHR31465:SF1">
    <property type="entry name" value="PROTEIN RTA1-RELATED"/>
    <property type="match status" value="1"/>
</dbReference>
<feature type="transmembrane region" description="Helical" evidence="5">
    <location>
        <begin position="165"/>
        <end position="187"/>
    </location>
</feature>
<feature type="transmembrane region" description="Helical" evidence="5">
    <location>
        <begin position="23"/>
        <end position="42"/>
    </location>
</feature>
<evidence type="ECO:0000256" key="1">
    <source>
        <dbReference type="ARBA" id="ARBA00004141"/>
    </source>
</evidence>
<feature type="transmembrane region" description="Helical" evidence="5">
    <location>
        <begin position="126"/>
        <end position="145"/>
    </location>
</feature>
<comment type="caution">
    <text evidence="6">The sequence shown here is derived from an EMBL/GenBank/DDBJ whole genome shotgun (WGS) entry which is preliminary data.</text>
</comment>
<protein>
    <submittedName>
        <fullName evidence="6">Uncharacterized protein</fullName>
    </submittedName>
</protein>
<keyword evidence="7" id="KW-1185">Reference proteome</keyword>
<evidence type="ECO:0000256" key="4">
    <source>
        <dbReference type="ARBA" id="ARBA00023136"/>
    </source>
</evidence>
<dbReference type="PANTHER" id="PTHR31465">
    <property type="entry name" value="PROTEIN RTA1-RELATED"/>
    <property type="match status" value="1"/>
</dbReference>
<feature type="transmembrane region" description="Helical" evidence="5">
    <location>
        <begin position="208"/>
        <end position="229"/>
    </location>
</feature>
<evidence type="ECO:0000256" key="5">
    <source>
        <dbReference type="SAM" id="Phobius"/>
    </source>
</evidence>
<proteinExistence type="predicted"/>
<feature type="transmembrane region" description="Helical" evidence="5">
    <location>
        <begin position="86"/>
        <end position="106"/>
    </location>
</feature>
<evidence type="ECO:0000313" key="6">
    <source>
        <dbReference type="EMBL" id="KAF0328603.1"/>
    </source>
</evidence>
<sequence length="407" mass="46263">MARACDPDYVNAEWAYYRFEPSMAAAIFFCVVFILTTALHLFQMIRTKTWYLTAFVIGGFCEVIGYAARAKNTMEDPGCWTLGPYIIQNVLLLIAPALMAASIYMILGRIIMLTDGESHALIKRRWLTKVFVAGDVLSLLLQSSGGGMMAAAEEGNNFMEIGEKTIIGGLFVQLFVFGFFIVTAALFHRRMAIVPTAKAHQPEIRWKYYLLTLYVTSVLIWVRSVFRVIEYLQGNKGELMTTEVYVYIFDATLMFLVMVWMNWFHPSEIGLLLRGEPPIKNGLELMKMGGNVRKMQHENSSMSVIGQDHGRLLVERVVNKPAHARGVWGFSLTILLETFLLFGIPEFGIEIWFVISRRASCDAAVRMESWELNDGNRHHGLRKRAIILIEFLGQHPLLIDVTQLTER</sequence>
<organism evidence="6 7">
    <name type="scientific">Colletotrichum asianum</name>
    <dbReference type="NCBI Taxonomy" id="702518"/>
    <lineage>
        <taxon>Eukaryota</taxon>
        <taxon>Fungi</taxon>
        <taxon>Dikarya</taxon>
        <taxon>Ascomycota</taxon>
        <taxon>Pezizomycotina</taxon>
        <taxon>Sordariomycetes</taxon>
        <taxon>Hypocreomycetidae</taxon>
        <taxon>Glomerellales</taxon>
        <taxon>Glomerellaceae</taxon>
        <taxon>Colletotrichum</taxon>
        <taxon>Colletotrichum gloeosporioides species complex</taxon>
    </lineage>
</organism>
<name>A0A8H3WID9_9PEZI</name>